<dbReference type="OMA" id="SNICAVN"/>
<dbReference type="EMBL" id="UZAF01004832">
    <property type="protein sequence ID" value="VDO14508.1"/>
    <property type="molecule type" value="Genomic_DNA"/>
</dbReference>
<dbReference type="Pfam" id="PF01826">
    <property type="entry name" value="TIL"/>
    <property type="match status" value="1"/>
</dbReference>
<evidence type="ECO:0000259" key="4">
    <source>
        <dbReference type="Pfam" id="PF01826"/>
    </source>
</evidence>
<dbReference type="OrthoDB" id="5912264at2759"/>
<keyword evidence="6" id="KW-1185">Reference proteome</keyword>
<dbReference type="InterPro" id="IPR036084">
    <property type="entry name" value="Ser_inhib-like_sf"/>
</dbReference>
<evidence type="ECO:0000256" key="2">
    <source>
        <dbReference type="ARBA" id="ARBA00022900"/>
    </source>
</evidence>
<reference evidence="7" key="1">
    <citation type="submission" date="2017-02" db="UniProtKB">
        <authorList>
            <consortium name="WormBaseParasite"/>
        </authorList>
    </citation>
    <scope>IDENTIFICATION</scope>
</reference>
<keyword evidence="2" id="KW-0722">Serine protease inhibitor</keyword>
<proteinExistence type="predicted"/>
<dbReference type="Gene3D" id="2.10.25.10">
    <property type="entry name" value="Laminin"/>
    <property type="match status" value="2"/>
</dbReference>
<evidence type="ECO:0000313" key="5">
    <source>
        <dbReference type="EMBL" id="VDO14508.1"/>
    </source>
</evidence>
<evidence type="ECO:0000313" key="6">
    <source>
        <dbReference type="Proteomes" id="UP000268014"/>
    </source>
</evidence>
<dbReference type="PANTHER" id="PTHR23259:SF70">
    <property type="entry name" value="ACCESSORY GLAND PROTEIN ACP62F-RELATED"/>
    <property type="match status" value="1"/>
</dbReference>
<dbReference type="CDD" id="cd19941">
    <property type="entry name" value="TIL"/>
    <property type="match status" value="1"/>
</dbReference>
<reference evidence="5 6" key="2">
    <citation type="submission" date="2018-11" db="EMBL/GenBank/DDBJ databases">
        <authorList>
            <consortium name="Pathogen Informatics"/>
        </authorList>
    </citation>
    <scope>NUCLEOTIDE SEQUENCE [LARGE SCALE GENOMIC DNA]</scope>
    <source>
        <strain evidence="5 6">MHpl1</strain>
    </source>
</reference>
<dbReference type="InterPro" id="IPR051368">
    <property type="entry name" value="SerProtInhib-TIL_Domain"/>
</dbReference>
<accession>A0A0N4VYM8</accession>
<name>A0A0N4VYM8_HAEPC</name>
<evidence type="ECO:0000256" key="3">
    <source>
        <dbReference type="ARBA" id="ARBA00023157"/>
    </source>
</evidence>
<evidence type="ECO:0000256" key="1">
    <source>
        <dbReference type="ARBA" id="ARBA00022690"/>
    </source>
</evidence>
<gene>
    <name evidence="5" type="ORF">HPLM_LOCUS2396</name>
</gene>
<dbReference type="WBParaSite" id="HPLM_0000239901-mRNA-1">
    <property type="protein sequence ID" value="HPLM_0000239901-mRNA-1"/>
    <property type="gene ID" value="HPLM_0000239901"/>
</dbReference>
<dbReference type="Proteomes" id="UP000268014">
    <property type="component" value="Unassembled WGS sequence"/>
</dbReference>
<sequence>MCQCKPGHARDSRGVCIPMASCPARSDFAIDNTTCPANEEFTHCGSACEPSCQNPNPEFCTEQCVAGCQCKKGFYRNDENVCVSECSGAPQSTCDNVKCPAGTECHQVPLNCLLPPCPQPPPKCVKKGKFFLPLKQCD</sequence>
<dbReference type="STRING" id="6290.A0A0N4VYM8"/>
<keyword evidence="3" id="KW-1015">Disulfide bond</keyword>
<evidence type="ECO:0000313" key="7">
    <source>
        <dbReference type="WBParaSite" id="HPLM_0000239901-mRNA-1"/>
    </source>
</evidence>
<organism evidence="7">
    <name type="scientific">Haemonchus placei</name>
    <name type="common">Barber's pole worm</name>
    <dbReference type="NCBI Taxonomy" id="6290"/>
    <lineage>
        <taxon>Eukaryota</taxon>
        <taxon>Metazoa</taxon>
        <taxon>Ecdysozoa</taxon>
        <taxon>Nematoda</taxon>
        <taxon>Chromadorea</taxon>
        <taxon>Rhabditida</taxon>
        <taxon>Rhabditina</taxon>
        <taxon>Rhabditomorpha</taxon>
        <taxon>Strongyloidea</taxon>
        <taxon>Trichostrongylidae</taxon>
        <taxon>Haemonchus</taxon>
    </lineage>
</organism>
<keyword evidence="1" id="KW-0646">Protease inhibitor</keyword>
<dbReference type="AlphaFoldDB" id="A0A0N4VYM8"/>
<dbReference type="SUPFAM" id="SSF57567">
    <property type="entry name" value="Serine protease inhibitors"/>
    <property type="match status" value="1"/>
</dbReference>
<protein>
    <submittedName>
        <fullName evidence="7">TIL domain-containing protein</fullName>
    </submittedName>
</protein>
<dbReference type="InterPro" id="IPR002919">
    <property type="entry name" value="TIL_dom"/>
</dbReference>
<feature type="domain" description="TIL" evidence="4">
    <location>
        <begin position="35"/>
        <end position="84"/>
    </location>
</feature>
<dbReference type="PANTHER" id="PTHR23259">
    <property type="entry name" value="RIDDLE"/>
    <property type="match status" value="1"/>
</dbReference>
<dbReference type="GO" id="GO:0004867">
    <property type="term" value="F:serine-type endopeptidase inhibitor activity"/>
    <property type="evidence" value="ECO:0007669"/>
    <property type="project" value="UniProtKB-KW"/>
</dbReference>